<sequence>VDNRDQLLSFLDSEISQALSYHFSNNNVMVRHNEEYERVEGLDNGVVLHLKSGKKIKADA</sequence>
<accession>A0A3M2WTU2</accession>
<dbReference type="InterPro" id="IPR036188">
    <property type="entry name" value="FAD/NAD-bd_sf"/>
</dbReference>
<feature type="non-terminal residue" evidence="2">
    <location>
        <position position="60"/>
    </location>
</feature>
<feature type="non-terminal residue" evidence="2">
    <location>
        <position position="1"/>
    </location>
</feature>
<comment type="caution">
    <text evidence="2">The sequence shown here is derived from an EMBL/GenBank/DDBJ whole genome shotgun (WGS) entry which is preliminary data.</text>
</comment>
<dbReference type="EMBL" id="RBNL01003262">
    <property type="protein sequence ID" value="RML54887.1"/>
    <property type="molecule type" value="Genomic_DNA"/>
</dbReference>
<gene>
    <name evidence="2" type="ORF">APX70_03232</name>
</gene>
<dbReference type="Proteomes" id="UP000282378">
    <property type="component" value="Unassembled WGS sequence"/>
</dbReference>
<protein>
    <submittedName>
        <fullName evidence="2">Soluble pyridine nucleotide transhydrogenase</fullName>
    </submittedName>
</protein>
<evidence type="ECO:0000313" key="2">
    <source>
        <dbReference type="EMBL" id="RML54887.1"/>
    </source>
</evidence>
<feature type="domain" description="FAD/NAD(P)-binding" evidence="1">
    <location>
        <begin position="1"/>
        <end position="59"/>
    </location>
</feature>
<proteinExistence type="predicted"/>
<organism evidence="2 3">
    <name type="scientific">Pseudomonas syringae pv. maculicola</name>
    <dbReference type="NCBI Taxonomy" id="59511"/>
    <lineage>
        <taxon>Bacteria</taxon>
        <taxon>Pseudomonadati</taxon>
        <taxon>Pseudomonadota</taxon>
        <taxon>Gammaproteobacteria</taxon>
        <taxon>Pseudomonadales</taxon>
        <taxon>Pseudomonadaceae</taxon>
        <taxon>Pseudomonas</taxon>
    </lineage>
</organism>
<evidence type="ECO:0000259" key="1">
    <source>
        <dbReference type="Pfam" id="PF07992"/>
    </source>
</evidence>
<dbReference type="Gene3D" id="3.50.50.60">
    <property type="entry name" value="FAD/NAD(P)-binding domain"/>
    <property type="match status" value="1"/>
</dbReference>
<dbReference type="SUPFAM" id="SSF51905">
    <property type="entry name" value="FAD/NAD(P)-binding domain"/>
    <property type="match status" value="1"/>
</dbReference>
<dbReference type="Pfam" id="PF07992">
    <property type="entry name" value="Pyr_redox_2"/>
    <property type="match status" value="1"/>
</dbReference>
<reference evidence="2 3" key="1">
    <citation type="submission" date="2018-08" db="EMBL/GenBank/DDBJ databases">
        <title>Recombination of ecologically and evolutionarily significant loci maintains genetic cohesion in the Pseudomonas syringae species complex.</title>
        <authorList>
            <person name="Dillon M."/>
            <person name="Thakur S."/>
            <person name="Almeida R.N.D."/>
            <person name="Weir B.S."/>
            <person name="Guttman D.S."/>
        </authorList>
    </citation>
    <scope>NUCLEOTIDE SEQUENCE [LARGE SCALE GENOMIC DNA]</scope>
    <source>
        <strain evidence="2 3">88_10</strain>
    </source>
</reference>
<evidence type="ECO:0000313" key="3">
    <source>
        <dbReference type="Proteomes" id="UP000282378"/>
    </source>
</evidence>
<name>A0A3M2WTU2_PSEYM</name>
<dbReference type="AlphaFoldDB" id="A0A3M2WTU2"/>
<dbReference type="GO" id="GO:0016491">
    <property type="term" value="F:oxidoreductase activity"/>
    <property type="evidence" value="ECO:0007669"/>
    <property type="project" value="InterPro"/>
</dbReference>
<dbReference type="InterPro" id="IPR023753">
    <property type="entry name" value="FAD/NAD-binding_dom"/>
</dbReference>